<feature type="domain" description="EamA" evidence="8">
    <location>
        <begin position="17"/>
        <end position="140"/>
    </location>
</feature>
<feature type="transmembrane region" description="Helical" evidence="7">
    <location>
        <begin position="182"/>
        <end position="206"/>
    </location>
</feature>
<feature type="region of interest" description="Disordered" evidence="6">
    <location>
        <begin position="347"/>
        <end position="453"/>
    </location>
</feature>
<proteinExistence type="inferred from homology"/>
<feature type="compositionally biased region" description="Low complexity" evidence="6">
    <location>
        <begin position="405"/>
        <end position="453"/>
    </location>
</feature>
<evidence type="ECO:0000256" key="5">
    <source>
        <dbReference type="ARBA" id="ARBA00023136"/>
    </source>
</evidence>
<dbReference type="PANTHER" id="PTHR32322">
    <property type="entry name" value="INNER MEMBRANE TRANSPORTER"/>
    <property type="match status" value="1"/>
</dbReference>
<dbReference type="EMBL" id="BAAAMK010000009">
    <property type="protein sequence ID" value="GAA1962850.1"/>
    <property type="molecule type" value="Genomic_DNA"/>
</dbReference>
<evidence type="ECO:0000256" key="6">
    <source>
        <dbReference type="SAM" id="MobiDB-lite"/>
    </source>
</evidence>
<keyword evidence="3 7" id="KW-0812">Transmembrane</keyword>
<feature type="transmembrane region" description="Helical" evidence="7">
    <location>
        <begin position="98"/>
        <end position="118"/>
    </location>
</feature>
<comment type="subcellular location">
    <subcellularLocation>
        <location evidence="1">Membrane</location>
        <topology evidence="1">Multi-pass membrane protein</topology>
    </subcellularLocation>
</comment>
<protein>
    <recommendedName>
        <fullName evidence="8">EamA domain-containing protein</fullName>
    </recommendedName>
</protein>
<keyword evidence="4 7" id="KW-1133">Transmembrane helix</keyword>
<gene>
    <name evidence="9" type="ORF">GCM10009717_32030</name>
</gene>
<dbReference type="InterPro" id="IPR037185">
    <property type="entry name" value="EmrE-like"/>
</dbReference>
<evidence type="ECO:0000256" key="2">
    <source>
        <dbReference type="ARBA" id="ARBA00007362"/>
    </source>
</evidence>
<evidence type="ECO:0000256" key="3">
    <source>
        <dbReference type="ARBA" id="ARBA00022692"/>
    </source>
</evidence>
<feature type="compositionally biased region" description="Low complexity" evidence="6">
    <location>
        <begin position="373"/>
        <end position="387"/>
    </location>
</feature>
<feature type="domain" description="EamA" evidence="8">
    <location>
        <begin position="152"/>
        <end position="296"/>
    </location>
</feature>
<evidence type="ECO:0000313" key="9">
    <source>
        <dbReference type="EMBL" id="GAA1962850.1"/>
    </source>
</evidence>
<feature type="transmembrane region" description="Helical" evidence="7">
    <location>
        <begin position="18"/>
        <end position="38"/>
    </location>
</feature>
<dbReference type="InterPro" id="IPR000620">
    <property type="entry name" value="EamA_dom"/>
</dbReference>
<evidence type="ECO:0000256" key="7">
    <source>
        <dbReference type="SAM" id="Phobius"/>
    </source>
</evidence>
<evidence type="ECO:0000256" key="1">
    <source>
        <dbReference type="ARBA" id="ARBA00004141"/>
    </source>
</evidence>
<feature type="transmembrane region" description="Helical" evidence="7">
    <location>
        <begin position="149"/>
        <end position="170"/>
    </location>
</feature>
<reference evidence="9 10" key="1">
    <citation type="journal article" date="2019" name="Int. J. Syst. Evol. Microbiol.">
        <title>The Global Catalogue of Microorganisms (GCM) 10K type strain sequencing project: providing services to taxonomists for standard genome sequencing and annotation.</title>
        <authorList>
            <consortium name="The Broad Institute Genomics Platform"/>
            <consortium name="The Broad Institute Genome Sequencing Center for Infectious Disease"/>
            <person name="Wu L."/>
            <person name="Ma J."/>
        </authorList>
    </citation>
    <scope>NUCLEOTIDE SEQUENCE [LARGE SCALE GENOMIC DNA]</scope>
    <source>
        <strain evidence="9 10">JCM 13584</strain>
    </source>
</reference>
<feature type="transmembrane region" description="Helical" evidence="7">
    <location>
        <begin position="44"/>
        <end position="61"/>
    </location>
</feature>
<feature type="transmembrane region" description="Helical" evidence="7">
    <location>
        <begin position="73"/>
        <end position="92"/>
    </location>
</feature>
<dbReference type="PANTHER" id="PTHR32322:SF9">
    <property type="entry name" value="AMINO-ACID METABOLITE EFFLUX PUMP-RELATED"/>
    <property type="match status" value="1"/>
</dbReference>
<feature type="region of interest" description="Disordered" evidence="6">
    <location>
        <begin position="300"/>
        <end position="328"/>
    </location>
</feature>
<dbReference type="Proteomes" id="UP001499954">
    <property type="component" value="Unassembled WGS sequence"/>
</dbReference>
<feature type="transmembrane region" description="Helical" evidence="7">
    <location>
        <begin position="226"/>
        <end position="247"/>
    </location>
</feature>
<comment type="similarity">
    <text evidence="2">Belongs to the EamA transporter family.</text>
</comment>
<organism evidence="9 10">
    <name type="scientific">Agromyces allii</name>
    <dbReference type="NCBI Taxonomy" id="393607"/>
    <lineage>
        <taxon>Bacteria</taxon>
        <taxon>Bacillati</taxon>
        <taxon>Actinomycetota</taxon>
        <taxon>Actinomycetes</taxon>
        <taxon>Micrococcales</taxon>
        <taxon>Microbacteriaceae</taxon>
        <taxon>Agromyces</taxon>
    </lineage>
</organism>
<dbReference type="SUPFAM" id="SSF103481">
    <property type="entry name" value="Multidrug resistance efflux transporter EmrE"/>
    <property type="match status" value="2"/>
</dbReference>
<sequence>MFPDAGGERRGMTRRDMLLAAAVATLWGFNFVVIDWGMEGIPPLFFVAVRFTVVALAAVIVPRPLASWKTVVGVGLFMSLGQFGLLYTSIALGLQPGIAALLLQAQVVLTIVVAALALRERPNRMQTIGVLVGTVGLGVVALGRGGDAPALAVVLCLLAALSWAIGNVISRQAGPVSPAKRLGALSLTVWSSLVVPIPALGLSALIEGPDAIAAGVAAFGWRPIVSTLYTAGLCTLVGYAIFNALLARNRSASVVPWVLLAPVVAMASAALLLGQVPNQWETLGGLVLVAGVFVANTPVRRRGGSPPSADRASGEPTRSGRTMDGTAAARRRNLRWFAGFDRRREAPPSTIAASRRVRLVPCSPPTPSRRSSESSPYSNSRSRSGRPWDASPGAAPTEYCPRGFASAASSPSRSTRSSPCSPSTAQEPSMSFPTSSPPSACGSCSPISCSASA</sequence>
<comment type="caution">
    <text evidence="9">The sequence shown here is derived from an EMBL/GenBank/DDBJ whole genome shotgun (WGS) entry which is preliminary data.</text>
</comment>
<dbReference type="InterPro" id="IPR050638">
    <property type="entry name" value="AA-Vitamin_Transporters"/>
</dbReference>
<evidence type="ECO:0000259" key="8">
    <source>
        <dbReference type="Pfam" id="PF00892"/>
    </source>
</evidence>
<feature type="transmembrane region" description="Helical" evidence="7">
    <location>
        <begin position="125"/>
        <end position="143"/>
    </location>
</feature>
<dbReference type="Pfam" id="PF00892">
    <property type="entry name" value="EamA"/>
    <property type="match status" value="2"/>
</dbReference>
<keyword evidence="5 7" id="KW-0472">Membrane</keyword>
<feature type="transmembrane region" description="Helical" evidence="7">
    <location>
        <begin position="254"/>
        <end position="276"/>
    </location>
</feature>
<evidence type="ECO:0000313" key="10">
    <source>
        <dbReference type="Proteomes" id="UP001499954"/>
    </source>
</evidence>
<evidence type="ECO:0000256" key="4">
    <source>
        <dbReference type="ARBA" id="ARBA00022989"/>
    </source>
</evidence>
<accession>A0ABN2R3J9</accession>
<name>A0ABN2R3J9_9MICO</name>
<keyword evidence="10" id="KW-1185">Reference proteome</keyword>